<dbReference type="SUPFAM" id="SSF55874">
    <property type="entry name" value="ATPase domain of HSP90 chaperone/DNA topoisomerase II/histidine kinase"/>
    <property type="match status" value="1"/>
</dbReference>
<evidence type="ECO:0000256" key="5">
    <source>
        <dbReference type="ARBA" id="ARBA00022519"/>
    </source>
</evidence>
<keyword evidence="19" id="KW-1185">Reference proteome</keyword>
<evidence type="ECO:0000256" key="6">
    <source>
        <dbReference type="ARBA" id="ARBA00022553"/>
    </source>
</evidence>
<keyword evidence="7 15" id="KW-0808">Transferase</keyword>
<evidence type="ECO:0000256" key="11">
    <source>
        <dbReference type="ARBA" id="ARBA00022840"/>
    </source>
</evidence>
<dbReference type="Proteomes" id="UP001606134">
    <property type="component" value="Unassembled WGS sequence"/>
</dbReference>
<dbReference type="InterPro" id="IPR004358">
    <property type="entry name" value="Sig_transdc_His_kin-like_C"/>
</dbReference>
<feature type="domain" description="HAMP" evidence="17">
    <location>
        <begin position="195"/>
        <end position="248"/>
    </location>
</feature>
<dbReference type="InterPro" id="IPR003661">
    <property type="entry name" value="HisK_dim/P_dom"/>
</dbReference>
<evidence type="ECO:0000256" key="13">
    <source>
        <dbReference type="ARBA" id="ARBA00023012"/>
    </source>
</evidence>
<comment type="function">
    <text evidence="15">Member of a two-component regulatory system.</text>
</comment>
<dbReference type="GO" id="GO:0004673">
    <property type="term" value="F:protein histidine kinase activity"/>
    <property type="evidence" value="ECO:0007669"/>
    <property type="project" value="UniProtKB-EC"/>
</dbReference>
<dbReference type="Gene3D" id="1.10.287.130">
    <property type="match status" value="1"/>
</dbReference>
<evidence type="ECO:0000256" key="10">
    <source>
        <dbReference type="ARBA" id="ARBA00022777"/>
    </source>
</evidence>
<dbReference type="CDD" id="cd00082">
    <property type="entry name" value="HisKA"/>
    <property type="match status" value="1"/>
</dbReference>
<dbReference type="EC" id="2.7.13.3" evidence="15"/>
<evidence type="ECO:0000313" key="18">
    <source>
        <dbReference type="EMBL" id="MFG6489982.1"/>
    </source>
</evidence>
<evidence type="ECO:0000256" key="12">
    <source>
        <dbReference type="ARBA" id="ARBA00022989"/>
    </source>
</evidence>
<dbReference type="Gene3D" id="6.10.340.10">
    <property type="match status" value="1"/>
</dbReference>
<dbReference type="PRINTS" id="PR00344">
    <property type="entry name" value="BCTRLSENSOR"/>
</dbReference>
<evidence type="ECO:0000256" key="4">
    <source>
        <dbReference type="ARBA" id="ARBA00022475"/>
    </source>
</evidence>
<dbReference type="InterPro" id="IPR003660">
    <property type="entry name" value="HAMP_dom"/>
</dbReference>
<dbReference type="SMART" id="SM00388">
    <property type="entry name" value="HisKA"/>
    <property type="match status" value="1"/>
</dbReference>
<keyword evidence="11 15" id="KW-0067">ATP-binding</keyword>
<keyword evidence="5 15" id="KW-0997">Cell inner membrane</keyword>
<protein>
    <recommendedName>
        <fullName evidence="15">Sensor protein</fullName>
        <ecNumber evidence="15">2.7.13.3</ecNumber>
    </recommendedName>
</protein>
<reference evidence="18 19" key="1">
    <citation type="submission" date="2024-08" db="EMBL/GenBank/DDBJ databases">
        <authorList>
            <person name="Lu H."/>
        </authorList>
    </citation>
    <scope>NUCLEOTIDE SEQUENCE [LARGE SCALE GENOMIC DNA]</scope>
    <source>
        <strain evidence="18 19">BYS78W</strain>
    </source>
</reference>
<dbReference type="InterPro" id="IPR050428">
    <property type="entry name" value="TCS_sensor_his_kinase"/>
</dbReference>
<proteinExistence type="predicted"/>
<evidence type="ECO:0000256" key="15">
    <source>
        <dbReference type="RuleBase" id="RU364088"/>
    </source>
</evidence>
<feature type="domain" description="Histidine kinase" evidence="16">
    <location>
        <begin position="256"/>
        <end position="471"/>
    </location>
</feature>
<dbReference type="SUPFAM" id="SSF158472">
    <property type="entry name" value="HAMP domain-like"/>
    <property type="match status" value="1"/>
</dbReference>
<comment type="subcellular location">
    <subcellularLocation>
        <location evidence="3 15">Cell inner membrane</location>
    </subcellularLocation>
    <subcellularLocation>
        <location evidence="2">Membrane</location>
        <topology evidence="2">Multi-pass membrane protein</topology>
    </subcellularLocation>
</comment>
<comment type="caution">
    <text evidence="18">The sequence shown here is derived from an EMBL/GenBank/DDBJ whole genome shotgun (WGS) entry which is preliminary data.</text>
</comment>
<keyword evidence="14 15" id="KW-0472">Membrane</keyword>
<keyword evidence="10 15" id="KW-0418">Kinase</keyword>
<keyword evidence="6" id="KW-0597">Phosphoprotein</keyword>
<dbReference type="Pfam" id="PF00672">
    <property type="entry name" value="HAMP"/>
    <property type="match status" value="1"/>
</dbReference>
<dbReference type="RefSeq" id="WP_394416627.1">
    <property type="nucleotide sequence ID" value="NZ_JBIGIC010000017.1"/>
</dbReference>
<evidence type="ECO:0000256" key="8">
    <source>
        <dbReference type="ARBA" id="ARBA00022692"/>
    </source>
</evidence>
<dbReference type="EMBL" id="JBIGIC010000017">
    <property type="protein sequence ID" value="MFG6489982.1"/>
    <property type="molecule type" value="Genomic_DNA"/>
</dbReference>
<keyword evidence="8 15" id="KW-0812">Transmembrane</keyword>
<dbReference type="SMART" id="SM00387">
    <property type="entry name" value="HATPase_c"/>
    <property type="match status" value="1"/>
</dbReference>
<feature type="transmembrane region" description="Helical" evidence="15">
    <location>
        <begin position="175"/>
        <end position="194"/>
    </location>
</feature>
<evidence type="ECO:0000256" key="9">
    <source>
        <dbReference type="ARBA" id="ARBA00022741"/>
    </source>
</evidence>
<organism evidence="18 19">
    <name type="scientific">Pelomonas candidula</name>
    <dbReference type="NCBI Taxonomy" id="3299025"/>
    <lineage>
        <taxon>Bacteria</taxon>
        <taxon>Pseudomonadati</taxon>
        <taxon>Pseudomonadota</taxon>
        <taxon>Betaproteobacteria</taxon>
        <taxon>Burkholderiales</taxon>
        <taxon>Sphaerotilaceae</taxon>
        <taxon>Roseateles</taxon>
    </lineage>
</organism>
<keyword evidence="13 15" id="KW-0902">Two-component regulatory system</keyword>
<accession>A0ABW7HKG7</accession>
<sequence length="476" mass="52349">MNPRLDPRRWSLQLRLTLYFFVFTTALLCVVGWALNDQLAHQLWEKDEDNVRTTMDVQRAVIEAMDAGGVGARNPWQKEWAEHTLRNRNLAMRLTAPDGQVLDSPPTPPIPLDAFPAARKRAAFKRYTVGHGSAEVRYMLAATMVETWPGRVWLLQAAYNLHEGQELGEAFRRRLILVVTLAVLAASALAAYLVQRALRPLRVMSEAIGDITADKLDARIAHQAWPSDLRQLAESFDAMLGRLHAAFEQLSRFSSDLAHEFRSPITNLVSAAGVMLSRERSAGEYQDTLAVVVEEGDRLARMVSSMLFLARADNARQALNFETLSAQGQLRDIAEAYGAVAEERGLRLELGAAADIRLQADPLLLRNALSNLVSNALQHTPAGGLVTLTACARDGGVEFIVTDTGSGIAAEHQPHIFERFYRVDAARSSGDRTGLGLAVVRSIAELHGGRANVSSELGKGARFTLWLPFDAGEQRA</sequence>
<evidence type="ECO:0000256" key="7">
    <source>
        <dbReference type="ARBA" id="ARBA00022679"/>
    </source>
</evidence>
<keyword evidence="4 15" id="KW-1003">Cell membrane</keyword>
<dbReference type="Pfam" id="PF00512">
    <property type="entry name" value="HisKA"/>
    <property type="match status" value="1"/>
</dbReference>
<dbReference type="InterPro" id="IPR005467">
    <property type="entry name" value="His_kinase_dom"/>
</dbReference>
<dbReference type="PROSITE" id="PS50885">
    <property type="entry name" value="HAMP"/>
    <property type="match status" value="1"/>
</dbReference>
<dbReference type="SMART" id="SM00304">
    <property type="entry name" value="HAMP"/>
    <property type="match status" value="1"/>
</dbReference>
<dbReference type="InterPro" id="IPR003594">
    <property type="entry name" value="HATPase_dom"/>
</dbReference>
<dbReference type="SUPFAM" id="SSF47384">
    <property type="entry name" value="Homodimeric domain of signal transducing histidine kinase"/>
    <property type="match status" value="1"/>
</dbReference>
<gene>
    <name evidence="18" type="ORF">ACG04R_25120</name>
</gene>
<evidence type="ECO:0000259" key="16">
    <source>
        <dbReference type="PROSITE" id="PS50109"/>
    </source>
</evidence>
<name>A0ABW7HKG7_9BURK</name>
<keyword evidence="9 15" id="KW-0547">Nucleotide-binding</keyword>
<dbReference type="PROSITE" id="PS50109">
    <property type="entry name" value="HIS_KIN"/>
    <property type="match status" value="1"/>
</dbReference>
<comment type="catalytic activity">
    <reaction evidence="1 15">
        <text>ATP + protein L-histidine = ADP + protein N-phospho-L-histidine.</text>
        <dbReference type="EC" id="2.7.13.3"/>
    </reaction>
</comment>
<dbReference type="CDD" id="cd06225">
    <property type="entry name" value="HAMP"/>
    <property type="match status" value="1"/>
</dbReference>
<dbReference type="CDD" id="cd00075">
    <property type="entry name" value="HATPase"/>
    <property type="match status" value="1"/>
</dbReference>
<evidence type="ECO:0000256" key="3">
    <source>
        <dbReference type="ARBA" id="ARBA00004533"/>
    </source>
</evidence>
<evidence type="ECO:0000259" key="17">
    <source>
        <dbReference type="PROSITE" id="PS50885"/>
    </source>
</evidence>
<dbReference type="InterPro" id="IPR006290">
    <property type="entry name" value="CztS_silS_copS"/>
</dbReference>
<evidence type="ECO:0000256" key="14">
    <source>
        <dbReference type="ARBA" id="ARBA00023136"/>
    </source>
</evidence>
<evidence type="ECO:0000313" key="19">
    <source>
        <dbReference type="Proteomes" id="UP001606134"/>
    </source>
</evidence>
<dbReference type="PANTHER" id="PTHR45436">
    <property type="entry name" value="SENSOR HISTIDINE KINASE YKOH"/>
    <property type="match status" value="1"/>
</dbReference>
<dbReference type="InterPro" id="IPR036097">
    <property type="entry name" value="HisK_dim/P_sf"/>
</dbReference>
<keyword evidence="12 15" id="KW-1133">Transmembrane helix</keyword>
<dbReference type="InterPro" id="IPR036890">
    <property type="entry name" value="HATPase_C_sf"/>
</dbReference>
<evidence type="ECO:0000256" key="1">
    <source>
        <dbReference type="ARBA" id="ARBA00000085"/>
    </source>
</evidence>
<dbReference type="NCBIfam" id="TIGR01386">
    <property type="entry name" value="cztS_silS_copS"/>
    <property type="match status" value="1"/>
</dbReference>
<dbReference type="Pfam" id="PF02518">
    <property type="entry name" value="HATPase_c"/>
    <property type="match status" value="1"/>
</dbReference>
<feature type="transmembrane region" description="Helical" evidence="15">
    <location>
        <begin position="12"/>
        <end position="35"/>
    </location>
</feature>
<evidence type="ECO:0000256" key="2">
    <source>
        <dbReference type="ARBA" id="ARBA00004141"/>
    </source>
</evidence>
<dbReference type="PANTHER" id="PTHR45436:SF15">
    <property type="entry name" value="SENSOR HISTIDINE KINASE CUSS"/>
    <property type="match status" value="1"/>
</dbReference>
<dbReference type="Gene3D" id="3.30.565.10">
    <property type="entry name" value="Histidine kinase-like ATPase, C-terminal domain"/>
    <property type="match status" value="1"/>
</dbReference>